<gene>
    <name evidence="8" type="primary">LOC136084476</name>
</gene>
<sequence length="269" mass="29148">MSQYCEKTCNYCSIPGVLPADCGNPSIQSSRVIAGITPTKRSWPRQVLLWQEGKAFCGGTLIHREWVLTAAHCIHGIEFDASKVYTRTGEHTLSVNEGSEEDIPALKIIKHRGYNPQTLDNDIALTKLSRPCRLSSYVTTACLPATEAAPGSTCFITGWGKTSHPGSMTNILQQAKINVVDHQTCENLNRRTIPVSITKGMLCAGDGGATQISGCHGDRGGPLVCNIGGKWQVYGAVSHGSGDCRSDKTYSVFANVVYFRSWIDNALLQ</sequence>
<keyword evidence="7" id="KW-1185">Reference proteome</keyword>
<dbReference type="CDD" id="cd00190">
    <property type="entry name" value="Tryp_SPc"/>
    <property type="match status" value="1"/>
</dbReference>
<organism evidence="7 8">
    <name type="scientific">Hydra vulgaris</name>
    <name type="common">Hydra</name>
    <name type="synonym">Hydra attenuata</name>
    <dbReference type="NCBI Taxonomy" id="6087"/>
    <lineage>
        <taxon>Eukaryota</taxon>
        <taxon>Metazoa</taxon>
        <taxon>Cnidaria</taxon>
        <taxon>Hydrozoa</taxon>
        <taxon>Hydroidolina</taxon>
        <taxon>Anthoathecata</taxon>
        <taxon>Aplanulata</taxon>
        <taxon>Hydridae</taxon>
        <taxon>Hydra</taxon>
    </lineage>
</organism>
<comment type="subcellular location">
    <subcellularLocation>
        <location evidence="1">Secreted</location>
    </subcellularLocation>
</comment>
<evidence type="ECO:0000256" key="5">
    <source>
        <dbReference type="ARBA" id="ARBA00022825"/>
    </source>
</evidence>
<dbReference type="RefSeq" id="XP_065660518.1">
    <property type="nucleotide sequence ID" value="XM_065804446.1"/>
</dbReference>
<evidence type="ECO:0000256" key="4">
    <source>
        <dbReference type="ARBA" id="ARBA00022801"/>
    </source>
</evidence>
<feature type="domain" description="Peptidase S1" evidence="6">
    <location>
        <begin position="32"/>
        <end position="268"/>
    </location>
</feature>
<keyword evidence="3" id="KW-0645">Protease</keyword>
<dbReference type="Proteomes" id="UP001652625">
    <property type="component" value="Chromosome 09"/>
</dbReference>
<dbReference type="SUPFAM" id="SSF50494">
    <property type="entry name" value="Trypsin-like serine proteases"/>
    <property type="match status" value="1"/>
</dbReference>
<dbReference type="PANTHER" id="PTHR24264:SF65">
    <property type="entry name" value="SRCR DOMAIN-CONTAINING PROTEIN"/>
    <property type="match status" value="1"/>
</dbReference>
<dbReference type="InterPro" id="IPR043504">
    <property type="entry name" value="Peptidase_S1_PA_chymotrypsin"/>
</dbReference>
<evidence type="ECO:0000313" key="7">
    <source>
        <dbReference type="Proteomes" id="UP001652625"/>
    </source>
</evidence>
<dbReference type="GeneID" id="136084476"/>
<dbReference type="PROSITE" id="PS50240">
    <property type="entry name" value="TRYPSIN_DOM"/>
    <property type="match status" value="1"/>
</dbReference>
<reference evidence="8" key="1">
    <citation type="submission" date="2025-08" db="UniProtKB">
        <authorList>
            <consortium name="RefSeq"/>
        </authorList>
    </citation>
    <scope>IDENTIFICATION</scope>
</reference>
<keyword evidence="5" id="KW-0720">Serine protease</keyword>
<dbReference type="Gene3D" id="2.40.10.10">
    <property type="entry name" value="Trypsin-like serine proteases"/>
    <property type="match status" value="1"/>
</dbReference>
<evidence type="ECO:0000256" key="3">
    <source>
        <dbReference type="ARBA" id="ARBA00022670"/>
    </source>
</evidence>
<dbReference type="InterPro" id="IPR001314">
    <property type="entry name" value="Peptidase_S1A"/>
</dbReference>
<dbReference type="PANTHER" id="PTHR24264">
    <property type="entry name" value="TRYPSIN-RELATED"/>
    <property type="match status" value="1"/>
</dbReference>
<evidence type="ECO:0000259" key="6">
    <source>
        <dbReference type="PROSITE" id="PS50240"/>
    </source>
</evidence>
<accession>A0ABM4CFM5</accession>
<dbReference type="PROSITE" id="PS00134">
    <property type="entry name" value="TRYPSIN_HIS"/>
    <property type="match status" value="1"/>
</dbReference>
<evidence type="ECO:0000256" key="1">
    <source>
        <dbReference type="ARBA" id="ARBA00004613"/>
    </source>
</evidence>
<dbReference type="Pfam" id="PF00089">
    <property type="entry name" value="Trypsin"/>
    <property type="match status" value="1"/>
</dbReference>
<dbReference type="SMART" id="SM00020">
    <property type="entry name" value="Tryp_SPc"/>
    <property type="match status" value="1"/>
</dbReference>
<protein>
    <submittedName>
        <fullName evidence="8">Trypsin-like</fullName>
    </submittedName>
</protein>
<dbReference type="PRINTS" id="PR00722">
    <property type="entry name" value="CHYMOTRYPSIN"/>
</dbReference>
<proteinExistence type="predicted"/>
<dbReference type="InterPro" id="IPR009003">
    <property type="entry name" value="Peptidase_S1_PA"/>
</dbReference>
<name>A0ABM4CFM5_HYDVU</name>
<dbReference type="InterPro" id="IPR001254">
    <property type="entry name" value="Trypsin_dom"/>
</dbReference>
<dbReference type="InterPro" id="IPR018114">
    <property type="entry name" value="TRYPSIN_HIS"/>
</dbReference>
<dbReference type="InterPro" id="IPR050127">
    <property type="entry name" value="Serine_Proteases_S1"/>
</dbReference>
<evidence type="ECO:0000256" key="2">
    <source>
        <dbReference type="ARBA" id="ARBA00022525"/>
    </source>
</evidence>
<keyword evidence="2" id="KW-0964">Secreted</keyword>
<evidence type="ECO:0000313" key="8">
    <source>
        <dbReference type="RefSeq" id="XP_065660518.1"/>
    </source>
</evidence>
<keyword evidence="4" id="KW-0378">Hydrolase</keyword>